<dbReference type="Pfam" id="PF04024">
    <property type="entry name" value="PspC"/>
    <property type="match status" value="1"/>
</dbReference>
<keyword evidence="2" id="KW-1003">Cell membrane</keyword>
<evidence type="ECO:0000256" key="5">
    <source>
        <dbReference type="ARBA" id="ARBA00023136"/>
    </source>
</evidence>
<name>A0ABS3LD19_9ENTE</name>
<dbReference type="PANTHER" id="PTHR33885">
    <property type="entry name" value="PHAGE SHOCK PROTEIN C"/>
    <property type="match status" value="1"/>
</dbReference>
<evidence type="ECO:0000259" key="8">
    <source>
        <dbReference type="Pfam" id="PF04024"/>
    </source>
</evidence>
<evidence type="ECO:0000256" key="2">
    <source>
        <dbReference type="ARBA" id="ARBA00022475"/>
    </source>
</evidence>
<keyword evidence="4 7" id="KW-1133">Transmembrane helix</keyword>
<feature type="transmembrane region" description="Helical" evidence="7">
    <location>
        <begin position="33"/>
        <end position="56"/>
    </location>
</feature>
<dbReference type="InterPro" id="IPR052027">
    <property type="entry name" value="PspC"/>
</dbReference>
<feature type="domain" description="Phage shock protein PspC N-terminal" evidence="8">
    <location>
        <begin position="3"/>
        <end position="58"/>
    </location>
</feature>
<dbReference type="EMBL" id="JAFREM010000025">
    <property type="protein sequence ID" value="MBO1307525.1"/>
    <property type="molecule type" value="Genomic_DNA"/>
</dbReference>
<evidence type="ECO:0000256" key="4">
    <source>
        <dbReference type="ARBA" id="ARBA00022989"/>
    </source>
</evidence>
<comment type="subcellular location">
    <subcellularLocation>
        <location evidence="1">Cell membrane</location>
        <topology evidence="1">Single-pass membrane protein</topology>
    </subcellularLocation>
</comment>
<feature type="region of interest" description="Disordered" evidence="6">
    <location>
        <begin position="62"/>
        <end position="100"/>
    </location>
</feature>
<evidence type="ECO:0000256" key="3">
    <source>
        <dbReference type="ARBA" id="ARBA00022692"/>
    </source>
</evidence>
<evidence type="ECO:0000256" key="6">
    <source>
        <dbReference type="SAM" id="MobiDB-lite"/>
    </source>
</evidence>
<comment type="caution">
    <text evidence="9">The sequence shown here is derived from an EMBL/GenBank/DDBJ whole genome shotgun (WGS) entry which is preliminary data.</text>
</comment>
<reference evidence="9 10" key="1">
    <citation type="submission" date="2021-03" db="EMBL/GenBank/DDBJ databases">
        <title>Enterococcal diversity collection.</title>
        <authorList>
            <person name="Gilmore M.S."/>
            <person name="Schwartzman J."/>
            <person name="Van Tyne D."/>
            <person name="Martin M."/>
            <person name="Earl A.M."/>
            <person name="Manson A.L."/>
            <person name="Straub T."/>
            <person name="Salamzade R."/>
            <person name="Saavedra J."/>
            <person name="Lebreton F."/>
            <person name="Prichula J."/>
            <person name="Schaufler K."/>
            <person name="Gaca A."/>
            <person name="Sgardioli B."/>
            <person name="Wagenaar J."/>
            <person name="Strong T."/>
        </authorList>
    </citation>
    <scope>NUCLEOTIDE SEQUENCE [LARGE SCALE GENOMIC DNA]</scope>
    <source>
        <strain evidence="9 10">669A</strain>
    </source>
</reference>
<dbReference type="InterPro" id="IPR007168">
    <property type="entry name" value="Phageshock_PspC_N"/>
</dbReference>
<dbReference type="PANTHER" id="PTHR33885:SF3">
    <property type="entry name" value="PHAGE SHOCK PROTEIN C"/>
    <property type="match status" value="1"/>
</dbReference>
<keyword evidence="10" id="KW-1185">Reference proteome</keyword>
<evidence type="ECO:0000256" key="7">
    <source>
        <dbReference type="SAM" id="Phobius"/>
    </source>
</evidence>
<keyword evidence="3 7" id="KW-0812">Transmembrane</keyword>
<evidence type="ECO:0000313" key="10">
    <source>
        <dbReference type="Proteomes" id="UP000664601"/>
    </source>
</evidence>
<organism evidence="9 10">
    <name type="scientific">Candidatus Enterococcus moelleringii</name>
    <dbReference type="NCBI Taxonomy" id="2815325"/>
    <lineage>
        <taxon>Bacteria</taxon>
        <taxon>Bacillati</taxon>
        <taxon>Bacillota</taxon>
        <taxon>Bacilli</taxon>
        <taxon>Lactobacillales</taxon>
        <taxon>Enterococcaceae</taxon>
        <taxon>Enterococcus</taxon>
    </lineage>
</organism>
<proteinExistence type="predicted"/>
<dbReference type="RefSeq" id="WP_207674523.1">
    <property type="nucleotide sequence ID" value="NZ_JAFREM010000025.1"/>
</dbReference>
<sequence>MQKRLTKSRSNVVLTGTLAGIAEYFGIDPTIVRVIYVFLCLSGAPLLLYPILAVLIPAGPKTNSYGHNNPYYGRNTSQKKTKTKERKHAEPVDDDDWSDF</sequence>
<dbReference type="Proteomes" id="UP000664601">
    <property type="component" value="Unassembled WGS sequence"/>
</dbReference>
<keyword evidence="5 7" id="KW-0472">Membrane</keyword>
<gene>
    <name evidence="9" type="ORF">JZO70_15220</name>
</gene>
<evidence type="ECO:0000256" key="1">
    <source>
        <dbReference type="ARBA" id="ARBA00004162"/>
    </source>
</evidence>
<evidence type="ECO:0000313" key="9">
    <source>
        <dbReference type="EMBL" id="MBO1307525.1"/>
    </source>
</evidence>
<accession>A0ABS3LD19</accession>
<feature type="compositionally biased region" description="Basic residues" evidence="6">
    <location>
        <begin position="77"/>
        <end position="86"/>
    </location>
</feature>
<protein>
    <submittedName>
        <fullName evidence="9">PspC domain-containing protein</fullName>
    </submittedName>
</protein>